<dbReference type="Proteomes" id="UP000823619">
    <property type="component" value="Unassembled WGS sequence"/>
</dbReference>
<dbReference type="Gene3D" id="3.40.50.2000">
    <property type="entry name" value="Glycogen Phosphorylase B"/>
    <property type="match status" value="2"/>
</dbReference>
<reference evidence="1" key="1">
    <citation type="submission" date="2020-10" db="EMBL/GenBank/DDBJ databases">
        <authorList>
            <person name="Gilroy R."/>
        </authorList>
    </citation>
    <scope>NUCLEOTIDE SEQUENCE</scope>
    <source>
        <strain evidence="1">D5-748</strain>
    </source>
</reference>
<protein>
    <submittedName>
        <fullName evidence="1">Glycosyltransferase family 4 protein</fullName>
    </submittedName>
</protein>
<dbReference type="SUPFAM" id="SSF53756">
    <property type="entry name" value="UDP-Glycosyltransferase/glycogen phosphorylase"/>
    <property type="match status" value="1"/>
</dbReference>
<evidence type="ECO:0000313" key="1">
    <source>
        <dbReference type="EMBL" id="MBO8444568.1"/>
    </source>
</evidence>
<dbReference type="AlphaFoldDB" id="A0A9D9EBJ9"/>
<dbReference type="EMBL" id="JADIMO010000030">
    <property type="protein sequence ID" value="MBO8444568.1"/>
    <property type="molecule type" value="Genomic_DNA"/>
</dbReference>
<sequence length="430" mass="50299">MKKILIITPFIPYPVDSGGNQAFFSMVDYQRKTYDISVIFPVHRRNMNEYKALMQLWPDLTFYPYFLNKDKSSAILNNNSLYFKLVSKVLSVAKKERRKWMSRNISDIINDERKFKYHSSLFNETCSLTEGFMKHVREVSCSHDFDLIQVEFYNFVPFKFLFPENVKTLYIQHEIQFVRLANEMSLFQETTMTDKALYELKKLEEIALLNQYDHIITLTETDRNILSRYVPGHKLDVSPAIICNISKTSGFSECSDEFVFVGGNTHFPNFDGINWFCNNVIPILREKNMKFRLYIIGAWKRKIARMYAKKYPELIFTGYISDLEPFLNGKISIVPIRIGSGMRIKIMDAVYAKSPFVTTCKGVEGLEFKDGTDCLISDSAETFADNMIRLSADTELQRRLAENSYSKVRAAYDPKKLKERRAEIYRKYLE</sequence>
<dbReference type="PANTHER" id="PTHR12526">
    <property type="entry name" value="GLYCOSYLTRANSFERASE"/>
    <property type="match status" value="1"/>
</dbReference>
<evidence type="ECO:0000313" key="2">
    <source>
        <dbReference type="Proteomes" id="UP000823619"/>
    </source>
</evidence>
<proteinExistence type="predicted"/>
<dbReference type="Pfam" id="PF13692">
    <property type="entry name" value="Glyco_trans_1_4"/>
    <property type="match status" value="1"/>
</dbReference>
<gene>
    <name evidence="1" type="ORF">IAC23_02580</name>
</gene>
<accession>A0A9D9EBJ9</accession>
<dbReference type="CDD" id="cd03801">
    <property type="entry name" value="GT4_PimA-like"/>
    <property type="match status" value="1"/>
</dbReference>
<reference evidence="1" key="2">
    <citation type="journal article" date="2021" name="PeerJ">
        <title>Extensive microbial diversity within the chicken gut microbiome revealed by metagenomics and culture.</title>
        <authorList>
            <person name="Gilroy R."/>
            <person name="Ravi A."/>
            <person name="Getino M."/>
            <person name="Pursley I."/>
            <person name="Horton D.L."/>
            <person name="Alikhan N.F."/>
            <person name="Baker D."/>
            <person name="Gharbi K."/>
            <person name="Hall N."/>
            <person name="Watson M."/>
            <person name="Adriaenssens E.M."/>
            <person name="Foster-Nyarko E."/>
            <person name="Jarju S."/>
            <person name="Secka A."/>
            <person name="Antonio M."/>
            <person name="Oren A."/>
            <person name="Chaudhuri R.R."/>
            <person name="La Ragione R."/>
            <person name="Hildebrand F."/>
            <person name="Pallen M.J."/>
        </authorList>
    </citation>
    <scope>NUCLEOTIDE SEQUENCE</scope>
    <source>
        <strain evidence="1">D5-748</strain>
    </source>
</reference>
<comment type="caution">
    <text evidence="1">The sequence shown here is derived from an EMBL/GenBank/DDBJ whole genome shotgun (WGS) entry which is preliminary data.</text>
</comment>
<dbReference type="PANTHER" id="PTHR12526:SF630">
    <property type="entry name" value="GLYCOSYLTRANSFERASE"/>
    <property type="match status" value="1"/>
</dbReference>
<organism evidence="1 2">
    <name type="scientific">Candidatus Cryptobacteroides merdavium</name>
    <dbReference type="NCBI Taxonomy" id="2840769"/>
    <lineage>
        <taxon>Bacteria</taxon>
        <taxon>Pseudomonadati</taxon>
        <taxon>Bacteroidota</taxon>
        <taxon>Bacteroidia</taxon>
        <taxon>Bacteroidales</taxon>
        <taxon>Candidatus Cryptobacteroides</taxon>
    </lineage>
</organism>
<name>A0A9D9EBJ9_9BACT</name>